<dbReference type="AlphaFoldDB" id="A0A2P6P0K3"/>
<feature type="compositionally biased region" description="Basic and acidic residues" evidence="1">
    <location>
        <begin position="9"/>
        <end position="28"/>
    </location>
</feature>
<name>A0A2P6P0K3_9EUKA</name>
<feature type="region of interest" description="Disordered" evidence="1">
    <location>
        <begin position="1"/>
        <end position="49"/>
    </location>
</feature>
<dbReference type="OrthoDB" id="2538135at2759"/>
<protein>
    <recommendedName>
        <fullName evidence="4">PAS domain-containing protein</fullName>
    </recommendedName>
</protein>
<gene>
    <name evidence="2" type="ORF">PROFUN_00078</name>
</gene>
<organism evidence="2 3">
    <name type="scientific">Planoprotostelium fungivorum</name>
    <dbReference type="NCBI Taxonomy" id="1890364"/>
    <lineage>
        <taxon>Eukaryota</taxon>
        <taxon>Amoebozoa</taxon>
        <taxon>Evosea</taxon>
        <taxon>Variosea</taxon>
        <taxon>Cavosteliida</taxon>
        <taxon>Cavosteliaceae</taxon>
        <taxon>Planoprotostelium</taxon>
    </lineage>
</organism>
<keyword evidence="3" id="KW-1185">Reference proteome</keyword>
<dbReference type="Proteomes" id="UP000241769">
    <property type="component" value="Unassembled WGS sequence"/>
</dbReference>
<dbReference type="InParanoid" id="A0A2P6P0K3"/>
<evidence type="ECO:0000313" key="3">
    <source>
        <dbReference type="Proteomes" id="UP000241769"/>
    </source>
</evidence>
<proteinExistence type="predicted"/>
<evidence type="ECO:0000313" key="2">
    <source>
        <dbReference type="EMBL" id="PRP89736.1"/>
    </source>
</evidence>
<evidence type="ECO:0000256" key="1">
    <source>
        <dbReference type="SAM" id="MobiDB-lite"/>
    </source>
</evidence>
<dbReference type="EMBL" id="MDYQ01000001">
    <property type="protein sequence ID" value="PRP89736.1"/>
    <property type="molecule type" value="Genomic_DNA"/>
</dbReference>
<comment type="caution">
    <text evidence="2">The sequence shown here is derived from an EMBL/GenBank/DDBJ whole genome shotgun (WGS) entry which is preliminary data.</text>
</comment>
<evidence type="ECO:0008006" key="4">
    <source>
        <dbReference type="Google" id="ProtNLM"/>
    </source>
</evidence>
<accession>A0A2P6P0K3</accession>
<reference evidence="2 3" key="1">
    <citation type="journal article" date="2018" name="Genome Biol. Evol.">
        <title>Multiple Roots of Fruiting Body Formation in Amoebozoa.</title>
        <authorList>
            <person name="Hillmann F."/>
            <person name="Forbes G."/>
            <person name="Novohradska S."/>
            <person name="Ferling I."/>
            <person name="Riege K."/>
            <person name="Groth M."/>
            <person name="Westermann M."/>
            <person name="Marz M."/>
            <person name="Spaller T."/>
            <person name="Winckler T."/>
            <person name="Schaap P."/>
            <person name="Glockner G."/>
        </authorList>
    </citation>
    <scope>NUCLEOTIDE SEQUENCE [LARGE SCALE GENOMIC DNA]</scope>
    <source>
        <strain evidence="2 3">Jena</strain>
    </source>
</reference>
<sequence length="265" mass="30565">MKGIPCIEAESKRRSSKNEGRKRPRGEETIPIIPPPSIAPTSSPLSSDFTHAQEATLDDVVWNMLFGEQPNDVPHPPSMHAFTPEEMEYLSKQMKETGHLIPLEPEVAASYRKIWEKLVDLRRFVTPEQKERIQAQFRQQLQIACDVARACDTPTIIWERNLVVHFLNKSAVDLLGWNLPLPQHNRLAFFHFLSPEMGDFIRTHTQKAYMEILSDTCSSRSGFRRLDCQEMTYKMCNFVLSFKRDVLGLPQLFMLQMIPDPEPIT</sequence>